<dbReference type="EMBL" id="NGLE02000002">
    <property type="protein sequence ID" value="MEI5995628.1"/>
    <property type="molecule type" value="Genomic_DNA"/>
</dbReference>
<name>A0A2C9XFL5_9ENTE</name>
<evidence type="ECO:0000313" key="3">
    <source>
        <dbReference type="EMBL" id="MEI5995628.1"/>
    </source>
</evidence>
<dbReference type="InterPro" id="IPR049464">
    <property type="entry name" value="TcpM-like_C"/>
</dbReference>
<dbReference type="STRING" id="1834181.A5880_003174"/>
<evidence type="ECO:0000313" key="4">
    <source>
        <dbReference type="EMBL" id="OTO02778.1"/>
    </source>
</evidence>
<reference evidence="3 5" key="2">
    <citation type="submission" date="2018-07" db="EMBL/GenBank/DDBJ databases">
        <title>The Genome Sequence of Enterococcus sp. DIV0659b.</title>
        <authorList>
            <consortium name="The Broad Institute Genomics Platform"/>
            <consortium name="The Broad Institute Genomic Center for Infectious Diseases"/>
            <person name="Earl A."/>
            <person name="Manson A."/>
            <person name="Schwartman J."/>
            <person name="Gilmore M."/>
            <person name="Abouelleil A."/>
            <person name="Cao P."/>
            <person name="Chapman S."/>
            <person name="Cusick C."/>
            <person name="Shea T."/>
            <person name="Young S."/>
            <person name="Neafsey D."/>
            <person name="Nusbaum C."/>
            <person name="Birren B."/>
        </authorList>
    </citation>
    <scope>NUCLEOTIDE SEQUENCE [LARGE SCALE GENOMIC DNA]</scope>
    <source>
        <strain evidence="3 5">4G2_DIV0659</strain>
    </source>
</reference>
<keyword evidence="1" id="KW-1133">Transmembrane helix</keyword>
<dbReference type="AlphaFoldDB" id="A0A2C9XFL5"/>
<sequence>MYIVFTADPSGSLPLNKKISLSSVNEILRQLNQNLLDADQEARISYNLLSNEEECVYSSSAMLPDPRFSLLQTIQEEFEVDWDSDKEVFLQMLKTEFERPEQKKMKRKVSSKSLDKNKLDKILPLVIMVVAFLFINFALSNTRSELSKIEKRIESSEVEEIPTNKIDAFSRYFLSNYFNQAKTDKSYQETLKAYVSEDQLKRFEGSNQQLKSSLLWEITQDNKEYSVSYIVSLKEDDQSKTKKISFALSEDKDKTYKVKEVPKLEDFTMILNLTEE</sequence>
<keyword evidence="1" id="KW-0472">Membrane</keyword>
<gene>
    <name evidence="4" type="ORF">A5880_003174</name>
    <name evidence="3" type="ORF">A5880_003219</name>
</gene>
<dbReference type="Proteomes" id="UP000195139">
    <property type="component" value="Unassembled WGS sequence"/>
</dbReference>
<reference evidence="4" key="1">
    <citation type="submission" date="2017-05" db="EMBL/GenBank/DDBJ databases">
        <title>The Genome Sequence of Enterococcus sp. 4G2_DIV0659.</title>
        <authorList>
            <consortium name="The Broad Institute Genomics Platform"/>
            <consortium name="The Broad Institute Genomic Center for Infectious Diseases"/>
            <person name="Earl A."/>
            <person name="Manson A."/>
            <person name="Schwartman J."/>
            <person name="Gilmore M."/>
            <person name="Abouelleil A."/>
            <person name="Cao P."/>
            <person name="Chapman S."/>
            <person name="Cusick C."/>
            <person name="Shea T."/>
            <person name="Young S."/>
            <person name="Neafsey D."/>
            <person name="Nusbaum C."/>
            <person name="Birren B."/>
        </authorList>
    </citation>
    <scope>NUCLEOTIDE SEQUENCE [LARGE SCALE GENOMIC DNA]</scope>
    <source>
        <strain evidence="4">4G2_DIV0659</strain>
    </source>
</reference>
<keyword evidence="1" id="KW-0812">Transmembrane</keyword>
<dbReference type="OrthoDB" id="2215986at2"/>
<dbReference type="EMBL" id="NGLE01000006">
    <property type="protein sequence ID" value="OTO02778.1"/>
    <property type="molecule type" value="Genomic_DNA"/>
</dbReference>
<dbReference type="Pfam" id="PF21497">
    <property type="entry name" value="TcpC-like_C"/>
    <property type="match status" value="1"/>
</dbReference>
<protein>
    <recommendedName>
        <fullName evidence="2">Conjugal transfer protein-like C-terminal domain-containing protein</fullName>
    </recommendedName>
</protein>
<proteinExistence type="predicted"/>
<organism evidence="4">
    <name type="scientific">Candidatus Enterococcus mansonii</name>
    <dbReference type="NCBI Taxonomy" id="1834181"/>
    <lineage>
        <taxon>Bacteria</taxon>
        <taxon>Bacillati</taxon>
        <taxon>Bacillota</taxon>
        <taxon>Bacilli</taxon>
        <taxon>Lactobacillales</taxon>
        <taxon>Enterococcaceae</taxon>
        <taxon>Enterococcus</taxon>
    </lineage>
</organism>
<dbReference type="Gene3D" id="3.10.450.540">
    <property type="match status" value="1"/>
</dbReference>
<accession>A0A2C9XFL5</accession>
<feature type="domain" description="Conjugal transfer protein-like C-terminal" evidence="2">
    <location>
        <begin position="164"/>
        <end position="268"/>
    </location>
</feature>
<evidence type="ECO:0000256" key="1">
    <source>
        <dbReference type="SAM" id="Phobius"/>
    </source>
</evidence>
<dbReference type="RefSeq" id="WP_086332011.1">
    <property type="nucleotide sequence ID" value="NZ_NGLE02000002.1"/>
</dbReference>
<feature type="transmembrane region" description="Helical" evidence="1">
    <location>
        <begin position="122"/>
        <end position="139"/>
    </location>
</feature>
<evidence type="ECO:0000313" key="5">
    <source>
        <dbReference type="Proteomes" id="UP000195139"/>
    </source>
</evidence>
<evidence type="ECO:0000259" key="2">
    <source>
        <dbReference type="Pfam" id="PF21497"/>
    </source>
</evidence>
<dbReference type="CDD" id="cd16427">
    <property type="entry name" value="TraM-like"/>
    <property type="match status" value="1"/>
</dbReference>
<keyword evidence="5" id="KW-1185">Reference proteome</keyword>
<comment type="caution">
    <text evidence="4">The sequence shown here is derived from an EMBL/GenBank/DDBJ whole genome shotgun (WGS) entry which is preliminary data.</text>
</comment>